<dbReference type="AlphaFoldDB" id="A0A395H5Y5"/>
<evidence type="ECO:0000313" key="1">
    <source>
        <dbReference type="EMBL" id="RAL03301.1"/>
    </source>
</evidence>
<dbReference type="InterPro" id="IPR009003">
    <property type="entry name" value="Peptidase_S1_PA"/>
</dbReference>
<protein>
    <recommendedName>
        <fullName evidence="3">Peptidase S1 domain-containing protein</fullName>
    </recommendedName>
</protein>
<dbReference type="VEuPathDB" id="FungiDB:BO80DRAFT_442977"/>
<dbReference type="GeneID" id="37226173"/>
<keyword evidence="2" id="KW-1185">Reference proteome</keyword>
<dbReference type="OrthoDB" id="5424209at2759"/>
<dbReference type="STRING" id="1448316.A0A395H5Y5"/>
<organism evidence="1 2">
    <name type="scientific">Aspergillus ibericus CBS 121593</name>
    <dbReference type="NCBI Taxonomy" id="1448316"/>
    <lineage>
        <taxon>Eukaryota</taxon>
        <taxon>Fungi</taxon>
        <taxon>Dikarya</taxon>
        <taxon>Ascomycota</taxon>
        <taxon>Pezizomycotina</taxon>
        <taxon>Eurotiomycetes</taxon>
        <taxon>Eurotiomycetidae</taxon>
        <taxon>Eurotiales</taxon>
        <taxon>Aspergillaceae</taxon>
        <taxon>Aspergillus</taxon>
        <taxon>Aspergillus subgen. Circumdati</taxon>
    </lineage>
</organism>
<evidence type="ECO:0000313" key="2">
    <source>
        <dbReference type="Proteomes" id="UP000249402"/>
    </source>
</evidence>
<proteinExistence type="predicted"/>
<gene>
    <name evidence="1" type="ORF">BO80DRAFT_442977</name>
</gene>
<dbReference type="RefSeq" id="XP_025577628.1">
    <property type="nucleotide sequence ID" value="XM_025721308.1"/>
</dbReference>
<name>A0A395H5Y5_9EURO</name>
<dbReference type="EMBL" id="KZ824428">
    <property type="protein sequence ID" value="RAL03301.1"/>
    <property type="molecule type" value="Genomic_DNA"/>
</dbReference>
<dbReference type="SUPFAM" id="SSF50494">
    <property type="entry name" value="Trypsin-like serine proteases"/>
    <property type="match status" value="1"/>
</dbReference>
<dbReference type="Proteomes" id="UP000249402">
    <property type="component" value="Unassembled WGS sequence"/>
</dbReference>
<sequence length="124" mass="13938">MPPSMRIVPLAQWPHTEINEAARLYEVGRQTGYTVGHYHSLKTALIQSYVKNGKECIEPTIEHTVLGDFSQEGDSGSLIYNDDLEVVGLLFAGNERSQLTYFTHIEDVFHDIKAMTGTVDVRVK</sequence>
<evidence type="ECO:0008006" key="3">
    <source>
        <dbReference type="Google" id="ProtNLM"/>
    </source>
</evidence>
<reference evidence="1 2" key="1">
    <citation type="submission" date="2018-02" db="EMBL/GenBank/DDBJ databases">
        <title>The genomes of Aspergillus section Nigri reveals drivers in fungal speciation.</title>
        <authorList>
            <consortium name="DOE Joint Genome Institute"/>
            <person name="Vesth T.C."/>
            <person name="Nybo J."/>
            <person name="Theobald S."/>
            <person name="Brandl J."/>
            <person name="Frisvad J.C."/>
            <person name="Nielsen K.F."/>
            <person name="Lyhne E.K."/>
            <person name="Kogle M.E."/>
            <person name="Kuo A."/>
            <person name="Riley R."/>
            <person name="Clum A."/>
            <person name="Nolan M."/>
            <person name="Lipzen A."/>
            <person name="Salamov A."/>
            <person name="Henrissat B."/>
            <person name="Wiebenga A."/>
            <person name="De vries R.P."/>
            <person name="Grigoriev I.V."/>
            <person name="Mortensen U.H."/>
            <person name="Andersen M.R."/>
            <person name="Baker S.E."/>
        </authorList>
    </citation>
    <scope>NUCLEOTIDE SEQUENCE [LARGE SCALE GENOMIC DNA]</scope>
    <source>
        <strain evidence="1 2">CBS 121593</strain>
    </source>
</reference>
<accession>A0A395H5Y5</accession>